<dbReference type="Gene3D" id="3.30.40.10">
    <property type="entry name" value="Zinc/RING finger domain, C3HC4 (zinc finger)"/>
    <property type="match status" value="1"/>
</dbReference>
<feature type="chain" id="PRO_5028066575" evidence="6">
    <location>
        <begin position="17"/>
        <end position="466"/>
    </location>
</feature>
<organism evidence="10 11">
    <name type="scientific">Carassius auratus</name>
    <name type="common">Goldfish</name>
    <dbReference type="NCBI Taxonomy" id="7957"/>
    <lineage>
        <taxon>Eukaryota</taxon>
        <taxon>Metazoa</taxon>
        <taxon>Chordata</taxon>
        <taxon>Craniata</taxon>
        <taxon>Vertebrata</taxon>
        <taxon>Euteleostomi</taxon>
        <taxon>Actinopterygii</taxon>
        <taxon>Neopterygii</taxon>
        <taxon>Teleostei</taxon>
        <taxon>Ostariophysi</taxon>
        <taxon>Cypriniformes</taxon>
        <taxon>Cyprinidae</taxon>
        <taxon>Cyprininae</taxon>
        <taxon>Carassius</taxon>
    </lineage>
</organism>
<keyword evidence="5" id="KW-0175">Coiled coil</keyword>
<dbReference type="CDD" id="cd19800">
    <property type="entry name" value="Bbox2_xNF7-like"/>
    <property type="match status" value="1"/>
</dbReference>
<dbReference type="PROSITE" id="PS50089">
    <property type="entry name" value="ZF_RING_2"/>
    <property type="match status" value="1"/>
</dbReference>
<keyword evidence="1" id="KW-0479">Metal-binding</keyword>
<dbReference type="InterPro" id="IPR017907">
    <property type="entry name" value="Znf_RING_CS"/>
</dbReference>
<evidence type="ECO:0000259" key="8">
    <source>
        <dbReference type="PROSITE" id="PS50119"/>
    </source>
</evidence>
<evidence type="ECO:0000313" key="10">
    <source>
        <dbReference type="Proteomes" id="UP000515129"/>
    </source>
</evidence>
<dbReference type="SMART" id="SM00184">
    <property type="entry name" value="RING"/>
    <property type="match status" value="1"/>
</dbReference>
<feature type="domain" description="B box-type" evidence="8">
    <location>
        <begin position="88"/>
        <end position="129"/>
    </location>
</feature>
<dbReference type="GeneID" id="113116439"/>
<dbReference type="RefSeq" id="XP_026140394.1">
    <property type="nucleotide sequence ID" value="XM_026284609.1"/>
</dbReference>
<dbReference type="Proteomes" id="UP000515129">
    <property type="component" value="Chromosome 16"/>
</dbReference>
<dbReference type="InterPro" id="IPR013320">
    <property type="entry name" value="ConA-like_dom_sf"/>
</dbReference>
<keyword evidence="2 4" id="KW-0863">Zinc-finger</keyword>
<protein>
    <submittedName>
        <fullName evidence="11">Nuclear factor 7, brain</fullName>
    </submittedName>
</protein>
<keyword evidence="10" id="KW-1185">Reference proteome</keyword>
<evidence type="ECO:0000256" key="5">
    <source>
        <dbReference type="SAM" id="Coils"/>
    </source>
</evidence>
<evidence type="ECO:0000313" key="11">
    <source>
        <dbReference type="RefSeq" id="XP_026140394.1"/>
    </source>
</evidence>
<evidence type="ECO:0000256" key="2">
    <source>
        <dbReference type="ARBA" id="ARBA00022771"/>
    </source>
</evidence>
<evidence type="ECO:0000256" key="6">
    <source>
        <dbReference type="SAM" id="SignalP"/>
    </source>
</evidence>
<evidence type="ECO:0000256" key="4">
    <source>
        <dbReference type="PROSITE-ProRule" id="PRU00024"/>
    </source>
</evidence>
<evidence type="ECO:0000259" key="7">
    <source>
        <dbReference type="PROSITE" id="PS50089"/>
    </source>
</evidence>
<name>A0A6P6R3R3_CARAU</name>
<dbReference type="PANTHER" id="PTHR24103">
    <property type="entry name" value="E3 UBIQUITIN-PROTEIN LIGASE TRIM"/>
    <property type="match status" value="1"/>
</dbReference>
<keyword evidence="3" id="KW-0862">Zinc</keyword>
<dbReference type="AlphaFoldDB" id="A0A6P6R3R3"/>
<reference evidence="11" key="1">
    <citation type="submission" date="2025-08" db="UniProtKB">
        <authorList>
            <consortium name="RefSeq"/>
        </authorList>
    </citation>
    <scope>IDENTIFICATION</scope>
    <source>
        <strain evidence="11">Wakin</strain>
        <tissue evidence="11">Muscle</tissue>
    </source>
</reference>
<dbReference type="SUPFAM" id="SSF57845">
    <property type="entry name" value="B-box zinc-binding domain"/>
    <property type="match status" value="1"/>
</dbReference>
<dbReference type="OrthoDB" id="654191at2759"/>
<evidence type="ECO:0000256" key="3">
    <source>
        <dbReference type="ARBA" id="ARBA00022833"/>
    </source>
</evidence>
<proteinExistence type="predicted"/>
<dbReference type="PROSITE" id="PS50188">
    <property type="entry name" value="B302_SPRY"/>
    <property type="match status" value="1"/>
</dbReference>
<feature type="domain" description="RING-type" evidence="7">
    <location>
        <begin position="11"/>
        <end position="52"/>
    </location>
</feature>
<dbReference type="PROSITE" id="PS00518">
    <property type="entry name" value="ZF_RING_1"/>
    <property type="match status" value="1"/>
</dbReference>
<dbReference type="SUPFAM" id="SSF49899">
    <property type="entry name" value="Concanavalin A-like lectins/glucanases"/>
    <property type="match status" value="1"/>
</dbReference>
<dbReference type="InterPro" id="IPR043136">
    <property type="entry name" value="B30.2/SPRY_sf"/>
</dbReference>
<sequence length="466" mass="53759">MASTLSLHLMCPVCLSDFNDPVTLPCEHVFCRQCITRCLESHEGAHKCPECRQNFTRQDLKGIRVLRNVVDVLQQQKHKTRQQTPKNAQEMQCSEHMEPLKLFCENDQRLVCLICKEGKKHCGHSFKPVKEAMEISEKVAREALRFILQDNKQTGDMIMSQMLEITKSKERAKRLEEKIHVQFNKMHEFLKKKEEEVVKQLQREASSAEVSMRQNSSFLSKLQTKGNKQESILESGLQISQPESFLEWWSEKGFPLVHTITLSENKDIKSALPTKFKSRLDGTRVISDHFTLGPYETDLPLIVWRDMLGSVKRDLSDNSAIDKDLKLTIKKESHLQSQGEDYFAKFQKFHNGYKDNYVENIQPGQVYWEVDVGAEVGWEHGLTVRFYPKDKNVSVWQTLFSKSFENISLSVKNDRLYVIKGGEETPIVTKIIPSRVGVYVDSEKLQVVFCNANNMSLLHTVRCGDK</sequence>
<dbReference type="Pfam" id="PF15227">
    <property type="entry name" value="zf-C3HC4_4"/>
    <property type="match status" value="1"/>
</dbReference>
<evidence type="ECO:0000256" key="1">
    <source>
        <dbReference type="ARBA" id="ARBA00022723"/>
    </source>
</evidence>
<dbReference type="KEGG" id="caua:113116439"/>
<feature type="domain" description="B30.2/SPRY" evidence="9">
    <location>
        <begin position="294"/>
        <end position="466"/>
    </location>
</feature>
<dbReference type="Pfam" id="PF00643">
    <property type="entry name" value="zf-B_box"/>
    <property type="match status" value="1"/>
</dbReference>
<keyword evidence="6" id="KW-0732">Signal</keyword>
<dbReference type="Gene3D" id="3.30.160.60">
    <property type="entry name" value="Classic Zinc Finger"/>
    <property type="match status" value="1"/>
</dbReference>
<dbReference type="SUPFAM" id="SSF57850">
    <property type="entry name" value="RING/U-box"/>
    <property type="match status" value="1"/>
</dbReference>
<dbReference type="InterPro" id="IPR001870">
    <property type="entry name" value="B30.2/SPRY"/>
</dbReference>
<feature type="coiled-coil region" evidence="5">
    <location>
        <begin position="158"/>
        <end position="211"/>
    </location>
</feature>
<dbReference type="InterPro" id="IPR001841">
    <property type="entry name" value="Znf_RING"/>
</dbReference>
<dbReference type="Gene3D" id="2.60.120.920">
    <property type="match status" value="1"/>
</dbReference>
<feature type="signal peptide" evidence="6">
    <location>
        <begin position="1"/>
        <end position="16"/>
    </location>
</feature>
<gene>
    <name evidence="11" type="primary">LOC113116439</name>
</gene>
<accession>A0A6P6R3R3</accession>
<dbReference type="InterPro" id="IPR000315">
    <property type="entry name" value="Znf_B-box"/>
</dbReference>
<dbReference type="SMART" id="SM00336">
    <property type="entry name" value="BBOX"/>
    <property type="match status" value="1"/>
</dbReference>
<dbReference type="PROSITE" id="PS50119">
    <property type="entry name" value="ZF_BBOX"/>
    <property type="match status" value="1"/>
</dbReference>
<evidence type="ECO:0000259" key="9">
    <source>
        <dbReference type="PROSITE" id="PS50188"/>
    </source>
</evidence>
<dbReference type="InterPro" id="IPR050143">
    <property type="entry name" value="TRIM/RBCC"/>
</dbReference>
<dbReference type="GO" id="GO:0008270">
    <property type="term" value="F:zinc ion binding"/>
    <property type="evidence" value="ECO:0007669"/>
    <property type="project" value="UniProtKB-KW"/>
</dbReference>
<dbReference type="InterPro" id="IPR013083">
    <property type="entry name" value="Znf_RING/FYVE/PHD"/>
</dbReference>